<sequence length="185" mass="21133">MEVNILTLEGNQVIAALTKQYQLIFSPDFMWNTANLAPTEVVLDSSQGFLLPNGALQIGLALSTHVTEIPNRRLTKVLDQPIWSRLRKMINQNTGKEDHDVEFLVGRRNYVAHRAVLECSPTFRAMFSGVCGEAFITLPNVRLETFEELLIDCYVRSTRFCKKCFMYRAAPGAVCCRVANWRRRF</sequence>
<organism evidence="2 3">
    <name type="scientific">Hermetia illucens</name>
    <name type="common">Black soldier fly</name>
    <dbReference type="NCBI Taxonomy" id="343691"/>
    <lineage>
        <taxon>Eukaryota</taxon>
        <taxon>Metazoa</taxon>
        <taxon>Ecdysozoa</taxon>
        <taxon>Arthropoda</taxon>
        <taxon>Hexapoda</taxon>
        <taxon>Insecta</taxon>
        <taxon>Pterygota</taxon>
        <taxon>Neoptera</taxon>
        <taxon>Endopterygota</taxon>
        <taxon>Diptera</taxon>
        <taxon>Brachycera</taxon>
        <taxon>Stratiomyomorpha</taxon>
        <taxon>Stratiomyidae</taxon>
        <taxon>Hermetiinae</taxon>
        <taxon>Hermetia</taxon>
    </lineage>
</organism>
<proteinExistence type="predicted"/>
<evidence type="ECO:0000313" key="2">
    <source>
        <dbReference type="EMBL" id="CAD7084029.1"/>
    </source>
</evidence>
<dbReference type="Pfam" id="PF00651">
    <property type="entry name" value="BTB"/>
    <property type="match status" value="1"/>
</dbReference>
<dbReference type="PROSITE" id="PS50097">
    <property type="entry name" value="BTB"/>
    <property type="match status" value="1"/>
</dbReference>
<protein>
    <recommendedName>
        <fullName evidence="1">BTB domain-containing protein</fullName>
    </recommendedName>
</protein>
<reference evidence="2 3" key="1">
    <citation type="submission" date="2020-11" db="EMBL/GenBank/DDBJ databases">
        <authorList>
            <person name="Wallbank WR R."/>
            <person name="Pardo Diaz C."/>
            <person name="Kozak K."/>
            <person name="Martin S."/>
            <person name="Jiggins C."/>
            <person name="Moest M."/>
            <person name="Warren A I."/>
            <person name="Generalovic N T."/>
            <person name="Byers J.R.P. K."/>
            <person name="Montejo-Kovacevich G."/>
            <person name="Yen C E."/>
        </authorList>
    </citation>
    <scope>NUCLEOTIDE SEQUENCE [LARGE SCALE GENOMIC DNA]</scope>
</reference>
<dbReference type="EMBL" id="LR899011">
    <property type="protein sequence ID" value="CAD7084029.1"/>
    <property type="molecule type" value="Genomic_DNA"/>
</dbReference>
<dbReference type="Proteomes" id="UP000594454">
    <property type="component" value="Chromosome 3"/>
</dbReference>
<dbReference type="InParanoid" id="A0A7R8UNB4"/>
<accession>A0A7R8UNB4</accession>
<dbReference type="InterPro" id="IPR000210">
    <property type="entry name" value="BTB/POZ_dom"/>
</dbReference>
<dbReference type="CDD" id="cd18186">
    <property type="entry name" value="BTB_POZ_ZBTB_KLHL-like"/>
    <property type="match status" value="1"/>
</dbReference>
<name>A0A7R8UNB4_HERIL</name>
<evidence type="ECO:0000259" key="1">
    <source>
        <dbReference type="PROSITE" id="PS50097"/>
    </source>
</evidence>
<dbReference type="Gene3D" id="3.30.710.10">
    <property type="entry name" value="Potassium Channel Kv1.1, Chain A"/>
    <property type="match status" value="1"/>
</dbReference>
<evidence type="ECO:0000313" key="3">
    <source>
        <dbReference type="Proteomes" id="UP000594454"/>
    </source>
</evidence>
<dbReference type="InterPro" id="IPR011333">
    <property type="entry name" value="SKP1/BTB/POZ_sf"/>
</dbReference>
<dbReference type="OrthoDB" id="10594413at2759"/>
<gene>
    <name evidence="2" type="ORF">HERILL_LOCUS6947</name>
</gene>
<keyword evidence="3" id="KW-1185">Reference proteome</keyword>
<dbReference type="AlphaFoldDB" id="A0A7R8UNB4"/>
<feature type="domain" description="BTB" evidence="1">
    <location>
        <begin position="99"/>
        <end position="150"/>
    </location>
</feature>
<dbReference type="SUPFAM" id="SSF54695">
    <property type="entry name" value="POZ domain"/>
    <property type="match status" value="1"/>
</dbReference>